<dbReference type="InterPro" id="IPR004622">
    <property type="entry name" value="DNA_pol_HolB"/>
</dbReference>
<keyword evidence="1" id="KW-0548">Nucleotidyltransferase</keyword>
<name>A0A926E420_9FIRM</name>
<organism evidence="1 2">
    <name type="scientific">Fumia xinanensis</name>
    <dbReference type="NCBI Taxonomy" id="2763659"/>
    <lineage>
        <taxon>Bacteria</taxon>
        <taxon>Bacillati</taxon>
        <taxon>Bacillota</taxon>
        <taxon>Clostridia</taxon>
        <taxon>Eubacteriales</taxon>
        <taxon>Oscillospiraceae</taxon>
        <taxon>Fumia</taxon>
    </lineage>
</organism>
<dbReference type="RefSeq" id="WP_249295872.1">
    <property type="nucleotide sequence ID" value="NZ_JACRSV010000004.1"/>
</dbReference>
<evidence type="ECO:0000313" key="2">
    <source>
        <dbReference type="Proteomes" id="UP000610760"/>
    </source>
</evidence>
<dbReference type="Pfam" id="PF13177">
    <property type="entry name" value="DNA_pol3_delta2"/>
    <property type="match status" value="1"/>
</dbReference>
<comment type="caution">
    <text evidence="1">The sequence shown here is derived from an EMBL/GenBank/DDBJ whole genome shotgun (WGS) entry which is preliminary data.</text>
</comment>
<dbReference type="PANTHER" id="PTHR11669">
    <property type="entry name" value="REPLICATION FACTOR C / DNA POLYMERASE III GAMMA-TAU SUBUNIT"/>
    <property type="match status" value="1"/>
</dbReference>
<keyword evidence="1" id="KW-0808">Transferase</keyword>
<dbReference type="GO" id="GO:0008408">
    <property type="term" value="F:3'-5' exonuclease activity"/>
    <property type="evidence" value="ECO:0007669"/>
    <property type="project" value="InterPro"/>
</dbReference>
<dbReference type="EMBL" id="JACRSV010000004">
    <property type="protein sequence ID" value="MBC8560682.1"/>
    <property type="molecule type" value="Genomic_DNA"/>
</dbReference>
<dbReference type="GO" id="GO:0003887">
    <property type="term" value="F:DNA-directed DNA polymerase activity"/>
    <property type="evidence" value="ECO:0007669"/>
    <property type="project" value="UniProtKB-EC"/>
</dbReference>
<dbReference type="Gene3D" id="3.40.50.300">
    <property type="entry name" value="P-loop containing nucleotide triphosphate hydrolases"/>
    <property type="match status" value="1"/>
</dbReference>
<keyword evidence="2" id="KW-1185">Reference proteome</keyword>
<reference evidence="1" key="1">
    <citation type="submission" date="2020-08" db="EMBL/GenBank/DDBJ databases">
        <title>Genome public.</title>
        <authorList>
            <person name="Liu C."/>
            <person name="Sun Q."/>
        </authorList>
    </citation>
    <scope>NUCLEOTIDE SEQUENCE</scope>
    <source>
        <strain evidence="1">NSJ-33</strain>
    </source>
</reference>
<dbReference type="NCBIfam" id="TIGR00678">
    <property type="entry name" value="holB"/>
    <property type="match status" value="1"/>
</dbReference>
<dbReference type="AlphaFoldDB" id="A0A926E420"/>
<protein>
    <submittedName>
        <fullName evidence="1">DNA polymerase III subunit delta</fullName>
        <ecNumber evidence="1">2.7.7.7</ecNumber>
    </submittedName>
</protein>
<dbReference type="Proteomes" id="UP000610760">
    <property type="component" value="Unassembled WGS sequence"/>
</dbReference>
<evidence type="ECO:0000313" key="1">
    <source>
        <dbReference type="EMBL" id="MBC8560682.1"/>
    </source>
</evidence>
<accession>A0A926E420</accession>
<proteinExistence type="predicted"/>
<gene>
    <name evidence="1" type="primary">holB</name>
    <name evidence="1" type="ORF">H8710_11465</name>
</gene>
<dbReference type="InterPro" id="IPR027417">
    <property type="entry name" value="P-loop_NTPase"/>
</dbReference>
<dbReference type="PANTHER" id="PTHR11669:SF8">
    <property type="entry name" value="DNA POLYMERASE III SUBUNIT DELTA"/>
    <property type="match status" value="1"/>
</dbReference>
<dbReference type="EC" id="2.7.7.7" evidence="1"/>
<dbReference type="SUPFAM" id="SSF52540">
    <property type="entry name" value="P-loop containing nucleoside triphosphate hydrolases"/>
    <property type="match status" value="1"/>
</dbReference>
<dbReference type="InterPro" id="IPR050238">
    <property type="entry name" value="DNA_Rep/Repair_Clamp_Loader"/>
</dbReference>
<sequence length="323" mass="35730">MMFDQIIGNGNTVRTLQNAASGGPLNHAYLLHGTKGTGKRMLARIFAQAILCRGENRPCKTCSACLKVEKGVHPDLVMVQKPEGKANILVDQVRSLREQVYIRPNESGYRVVIIEESESMNLSAANALLKVLEEPPGYVVFILTANNISALPETIASRCLCLEMQEVSLYQAEKWLFSHYPDGEAAILEDALSYGNGNLGRSIAYMEEETCRQGFDRALTVARSLTTEREYDILEALSPFDGDKDGFLQLLTDLDAMMAQVAIAGTGSTNLRQAAALSQKIRPMQAVHIHELTDEIRSKILYNGNGTLMQNLFCARLKTIMER</sequence>
<dbReference type="GO" id="GO:0006261">
    <property type="term" value="P:DNA-templated DNA replication"/>
    <property type="evidence" value="ECO:0007669"/>
    <property type="project" value="TreeGrafter"/>
</dbReference>
<dbReference type="CDD" id="cd00009">
    <property type="entry name" value="AAA"/>
    <property type="match status" value="1"/>
</dbReference>